<dbReference type="RefSeq" id="XP_049148211.1">
    <property type="nucleotide sequence ID" value="XM_049291066.1"/>
</dbReference>
<dbReference type="GeneID" id="73346076"/>
<accession>A0A9Q8WL29</accession>
<dbReference type="SUPFAM" id="SSF51735">
    <property type="entry name" value="NAD(P)-binding Rossmann-fold domains"/>
    <property type="match status" value="1"/>
</dbReference>
<dbReference type="InterPro" id="IPR036291">
    <property type="entry name" value="NAD(P)-bd_dom_sf"/>
</dbReference>
<evidence type="ECO:0000256" key="3">
    <source>
        <dbReference type="SAM" id="MobiDB-lite"/>
    </source>
</evidence>
<feature type="region of interest" description="Disordered" evidence="3">
    <location>
        <begin position="428"/>
        <end position="455"/>
    </location>
</feature>
<dbReference type="Gene3D" id="3.40.50.720">
    <property type="entry name" value="NAD(P)-binding Rossmann-like Domain"/>
    <property type="match status" value="1"/>
</dbReference>
<dbReference type="GO" id="GO:0016651">
    <property type="term" value="F:oxidoreductase activity, acting on NAD(P)H"/>
    <property type="evidence" value="ECO:0007669"/>
    <property type="project" value="InterPro"/>
</dbReference>
<protein>
    <submittedName>
        <fullName evidence="5">Alcohol dehydrogenase GroES-like domain-containing protein</fullName>
    </submittedName>
</protein>
<organism evidence="5 6">
    <name type="scientific">Colletotrichum lupini</name>
    <dbReference type="NCBI Taxonomy" id="145971"/>
    <lineage>
        <taxon>Eukaryota</taxon>
        <taxon>Fungi</taxon>
        <taxon>Dikarya</taxon>
        <taxon>Ascomycota</taxon>
        <taxon>Pezizomycotina</taxon>
        <taxon>Sordariomycetes</taxon>
        <taxon>Hypocreomycetidae</taxon>
        <taxon>Glomerellales</taxon>
        <taxon>Glomerellaceae</taxon>
        <taxon>Colletotrichum</taxon>
        <taxon>Colletotrichum acutatum species complex</taxon>
    </lineage>
</organism>
<evidence type="ECO:0000259" key="4">
    <source>
        <dbReference type="Pfam" id="PF08240"/>
    </source>
</evidence>
<feature type="compositionally biased region" description="Polar residues" evidence="3">
    <location>
        <begin position="445"/>
        <end position="455"/>
    </location>
</feature>
<dbReference type="Gene3D" id="3.90.180.10">
    <property type="entry name" value="Medium-chain alcohol dehydrogenases, catalytic domain"/>
    <property type="match status" value="1"/>
</dbReference>
<keyword evidence="2" id="KW-0560">Oxidoreductase</keyword>
<evidence type="ECO:0000256" key="1">
    <source>
        <dbReference type="ARBA" id="ARBA00008072"/>
    </source>
</evidence>
<evidence type="ECO:0000256" key="2">
    <source>
        <dbReference type="ARBA" id="ARBA00023002"/>
    </source>
</evidence>
<dbReference type="AlphaFoldDB" id="A0A9Q8WL29"/>
<dbReference type="Proteomes" id="UP000830671">
    <property type="component" value="Chromosome 6"/>
</dbReference>
<gene>
    <name evidence="5" type="ORF">CLUP02_12102</name>
</gene>
<proteinExistence type="inferred from homology"/>
<dbReference type="PANTHER" id="PTHR43482:SF2">
    <property type="entry name" value="ZINC-BINDING DEHYDROGENASE FAMILY, PUTATIVE (AFU_ORTHOLOGUE AFUA_3G15030)-RELATED"/>
    <property type="match status" value="1"/>
</dbReference>
<dbReference type="CDD" id="cd08249">
    <property type="entry name" value="enoyl_reductase_like"/>
    <property type="match status" value="1"/>
</dbReference>
<dbReference type="Pfam" id="PF08240">
    <property type="entry name" value="ADH_N"/>
    <property type="match status" value="1"/>
</dbReference>
<feature type="region of interest" description="Disordered" evidence="3">
    <location>
        <begin position="78"/>
        <end position="99"/>
    </location>
</feature>
<dbReference type="InterPro" id="IPR013154">
    <property type="entry name" value="ADH-like_N"/>
</dbReference>
<dbReference type="PANTHER" id="PTHR43482">
    <property type="entry name" value="PROTEIN AST1-RELATED"/>
    <property type="match status" value="1"/>
</dbReference>
<name>A0A9Q8WL29_9PEZI</name>
<dbReference type="InterPro" id="IPR047122">
    <property type="entry name" value="Trans-enoyl_RdTase-like"/>
</dbReference>
<dbReference type="SUPFAM" id="SSF50129">
    <property type="entry name" value="GroES-like"/>
    <property type="match status" value="1"/>
</dbReference>
<comment type="similarity">
    <text evidence="1">Belongs to the zinc-containing alcohol dehydrogenase family.</text>
</comment>
<dbReference type="InterPro" id="IPR011032">
    <property type="entry name" value="GroES-like_sf"/>
</dbReference>
<evidence type="ECO:0000313" key="5">
    <source>
        <dbReference type="EMBL" id="UQC86600.1"/>
    </source>
</evidence>
<dbReference type="EMBL" id="CP019478">
    <property type="protein sequence ID" value="UQC86600.1"/>
    <property type="molecule type" value="Genomic_DNA"/>
</dbReference>
<evidence type="ECO:0000313" key="6">
    <source>
        <dbReference type="Proteomes" id="UP000830671"/>
    </source>
</evidence>
<reference evidence="5" key="1">
    <citation type="journal article" date="2021" name="Mol. Plant Microbe Interact.">
        <title>Complete Genome Sequence of the Plant-Pathogenic Fungus Colletotrichum lupini.</title>
        <authorList>
            <person name="Baroncelli R."/>
            <person name="Pensec F."/>
            <person name="Da Lio D."/>
            <person name="Boufleur T."/>
            <person name="Vicente I."/>
            <person name="Sarrocco S."/>
            <person name="Picot A."/>
            <person name="Baraldi E."/>
            <person name="Sukno S."/>
            <person name="Thon M."/>
            <person name="Le Floch G."/>
        </authorList>
    </citation>
    <scope>NUCLEOTIDE SEQUENCE</scope>
    <source>
        <strain evidence="5">IMI 504893</strain>
    </source>
</reference>
<dbReference type="InterPro" id="IPR052585">
    <property type="entry name" value="Lipid_raft_assoc_Zn_ADH"/>
</dbReference>
<feature type="region of interest" description="Disordered" evidence="3">
    <location>
        <begin position="475"/>
        <end position="522"/>
    </location>
</feature>
<feature type="domain" description="Alcohol dehydrogenase-like N-terminal" evidence="4">
    <location>
        <begin position="34"/>
        <end position="127"/>
    </location>
</feature>
<keyword evidence="6" id="KW-1185">Reference proteome</keyword>
<feature type="compositionally biased region" description="Low complexity" evidence="3">
    <location>
        <begin position="79"/>
        <end position="96"/>
    </location>
</feature>
<sequence length="879" mass="96772">MAEIPAMQTVLILHAAKQPYETAEGYQVPEIQNEQEVLVKTEHIGLNPIDWKAPDFNFAIPTLPYISGRELVGRVVRRPQPSSTTAATTSQKQSQSRLREGDQVLVISTDYRDLRKAAYQEYVVTSDFNAARIPPNVSPRAGATLGVAFVAAALSLAVCMGVDFSHVLDGPDLLTILRSVPPESLPQDIRAECLSGIGNHERATAGDWVVIWGGSSTSANLAVQLARLAGLKVVTVVDKLRHGLRLSNHTVLRPDLLVDSHDPARAIDIIRANVGKDLRFALDTSGRESAGWLLRALTPSQDANAPPSPPDTPRNSAPTVKHLIGLTGLPKEQAPEAVAYHTVPIKVFHEVPAVGEALVTWLERLLESGLVSPPEVLGVEEGFEGINRGLDRMRKGEIRGGRMVVSLAPEGAAAAQEDVTREASVPPALVDSPMADGVAEEEPQPSETSQASSPEFTAQKLADTGLRRGSATLWQAGPAGDAVPRSFPDEQTDDRSNAAPRRNSLWQPKSAEIAVENARPSVKQTDVTPDWALRGKAGATRGQPLLTELDLVQRQRLPLELILNIIESLLPPNESSILPASHSATKALISFSRVSRSTYDFSTRLLRKRCMHIDSTSRLSLLLLSLFSPSPRGLPPTLSLKCITSLYLSPFGKSLDDKPTAMWVRELFCEVCDTLKRLIVDMPFGTLSGYDDHLDVRPTLTDGFQRLSKLEELICLRDYPALTFMQQTFTVNCWSLWPNLRRVVLFNAPMSSHWLWYDIANTAQLEQVVLARPLVPPRINVKDDYYHMLNSYDHLTPRKIKIVLADVESDLPEIETTRWDEYDPEGMLAIEKYDIPTSFYGDENATDLCCDWVKMAALNGSIWDWKSHPVDSPPVNAVQ</sequence>
<dbReference type="KEGG" id="clup:CLUP02_12102"/>